<evidence type="ECO:0000256" key="1">
    <source>
        <dbReference type="SAM" id="Coils"/>
    </source>
</evidence>
<keyword evidence="2" id="KW-1133">Transmembrane helix</keyword>
<keyword evidence="1" id="KW-0175">Coiled coil</keyword>
<keyword evidence="4" id="KW-1185">Reference proteome</keyword>
<gene>
    <name evidence="3" type="ORF">POPTR_011G083200</name>
</gene>
<accession>A0A2K1YHA0</accession>
<organism evidence="3 4">
    <name type="scientific">Populus trichocarpa</name>
    <name type="common">Western balsam poplar</name>
    <name type="synonym">Populus balsamifera subsp. trichocarpa</name>
    <dbReference type="NCBI Taxonomy" id="3694"/>
    <lineage>
        <taxon>Eukaryota</taxon>
        <taxon>Viridiplantae</taxon>
        <taxon>Streptophyta</taxon>
        <taxon>Embryophyta</taxon>
        <taxon>Tracheophyta</taxon>
        <taxon>Spermatophyta</taxon>
        <taxon>Magnoliopsida</taxon>
        <taxon>eudicotyledons</taxon>
        <taxon>Gunneridae</taxon>
        <taxon>Pentapetalae</taxon>
        <taxon>rosids</taxon>
        <taxon>fabids</taxon>
        <taxon>Malpighiales</taxon>
        <taxon>Salicaceae</taxon>
        <taxon>Saliceae</taxon>
        <taxon>Populus</taxon>
    </lineage>
</organism>
<reference evidence="3 4" key="1">
    <citation type="journal article" date="2006" name="Science">
        <title>The genome of black cottonwood, Populus trichocarpa (Torr. &amp; Gray).</title>
        <authorList>
            <person name="Tuskan G.A."/>
            <person name="Difazio S."/>
            <person name="Jansson S."/>
            <person name="Bohlmann J."/>
            <person name="Grigoriev I."/>
            <person name="Hellsten U."/>
            <person name="Putnam N."/>
            <person name="Ralph S."/>
            <person name="Rombauts S."/>
            <person name="Salamov A."/>
            <person name="Schein J."/>
            <person name="Sterck L."/>
            <person name="Aerts A."/>
            <person name="Bhalerao R.R."/>
            <person name="Bhalerao R.P."/>
            <person name="Blaudez D."/>
            <person name="Boerjan W."/>
            <person name="Brun A."/>
            <person name="Brunner A."/>
            <person name="Busov V."/>
            <person name="Campbell M."/>
            <person name="Carlson J."/>
            <person name="Chalot M."/>
            <person name="Chapman J."/>
            <person name="Chen G.L."/>
            <person name="Cooper D."/>
            <person name="Coutinho P.M."/>
            <person name="Couturier J."/>
            <person name="Covert S."/>
            <person name="Cronk Q."/>
            <person name="Cunningham R."/>
            <person name="Davis J."/>
            <person name="Degroeve S."/>
            <person name="Dejardin A."/>
            <person name="Depamphilis C."/>
            <person name="Detter J."/>
            <person name="Dirks B."/>
            <person name="Dubchak I."/>
            <person name="Duplessis S."/>
            <person name="Ehlting J."/>
            <person name="Ellis B."/>
            <person name="Gendler K."/>
            <person name="Goodstein D."/>
            <person name="Gribskov M."/>
            <person name="Grimwood J."/>
            <person name="Groover A."/>
            <person name="Gunter L."/>
            <person name="Hamberger B."/>
            <person name="Heinze B."/>
            <person name="Helariutta Y."/>
            <person name="Henrissat B."/>
            <person name="Holligan D."/>
            <person name="Holt R."/>
            <person name="Huang W."/>
            <person name="Islam-Faridi N."/>
            <person name="Jones S."/>
            <person name="Jones-Rhoades M."/>
            <person name="Jorgensen R."/>
            <person name="Joshi C."/>
            <person name="Kangasjarvi J."/>
            <person name="Karlsson J."/>
            <person name="Kelleher C."/>
            <person name="Kirkpatrick R."/>
            <person name="Kirst M."/>
            <person name="Kohler A."/>
            <person name="Kalluri U."/>
            <person name="Larimer F."/>
            <person name="Leebens-Mack J."/>
            <person name="Leple J.C."/>
            <person name="Locascio P."/>
            <person name="Lou Y."/>
            <person name="Lucas S."/>
            <person name="Martin F."/>
            <person name="Montanini B."/>
            <person name="Napoli C."/>
            <person name="Nelson D.R."/>
            <person name="Nelson C."/>
            <person name="Nieminen K."/>
            <person name="Nilsson O."/>
            <person name="Pereda V."/>
            <person name="Peter G."/>
            <person name="Philippe R."/>
            <person name="Pilate G."/>
            <person name="Poliakov A."/>
            <person name="Razumovskaya J."/>
            <person name="Richardson P."/>
            <person name="Rinaldi C."/>
            <person name="Ritland K."/>
            <person name="Rouze P."/>
            <person name="Ryaboy D."/>
            <person name="Schmutz J."/>
            <person name="Schrader J."/>
            <person name="Segerman B."/>
            <person name="Shin H."/>
            <person name="Siddiqui A."/>
            <person name="Sterky F."/>
            <person name="Terry A."/>
            <person name="Tsai C.J."/>
            <person name="Uberbacher E."/>
            <person name="Unneberg P."/>
            <person name="Vahala J."/>
            <person name="Wall K."/>
            <person name="Wessler S."/>
            <person name="Yang G."/>
            <person name="Yin T."/>
            <person name="Douglas C."/>
            <person name="Marra M."/>
            <person name="Sandberg G."/>
            <person name="Van de Peer Y."/>
            <person name="Rokhsar D."/>
        </authorList>
    </citation>
    <scope>NUCLEOTIDE SEQUENCE [LARGE SCALE GENOMIC DNA]</scope>
    <source>
        <strain evidence="4">cv. Nisqually</strain>
    </source>
</reference>
<sequence length="330" mass="38428">MANITNSLDALGRTYDNTDIVSKIIRSLPKSWEVKVMAICKAKYLTKLPLEEFIGSLMTHEIVMEELEHKVNPKKNLAFKTFPKELHERFSNFMKDGNREDSSKELPKCFKCNKTRHIKGDYPLFQNKKKTYHHKKAMKVIWSDDLNSSSSDEEHITNICFMASERENEVHFLNDESDHSYNELHDAFKSLYDEFRKLGSKYSSLKKSHTCLLVQKYTLKKKACIIINDSKRINQLKEENEVLKENVNKLNTTLAKFTQGSKILETMLSNQSCVFNKRGLGYQSKRNKSILKTILLKPNNHMTPTINAIIVELLVILFMHVLVRKKKFMT</sequence>
<evidence type="ECO:0008006" key="5">
    <source>
        <dbReference type="Google" id="ProtNLM"/>
    </source>
</evidence>
<dbReference type="STRING" id="3694.A0A2K1YHA0"/>
<proteinExistence type="predicted"/>
<dbReference type="AlphaFoldDB" id="A0A2K1YHA0"/>
<evidence type="ECO:0000256" key="2">
    <source>
        <dbReference type="SAM" id="Phobius"/>
    </source>
</evidence>
<feature type="coiled-coil region" evidence="1">
    <location>
        <begin position="226"/>
        <end position="253"/>
    </location>
</feature>
<dbReference type="InParanoid" id="A0A2K1YHA0"/>
<protein>
    <recommendedName>
        <fullName evidence="5">UBN2 domain-containing protein</fullName>
    </recommendedName>
</protein>
<dbReference type="Pfam" id="PF14223">
    <property type="entry name" value="Retrotran_gag_2"/>
    <property type="match status" value="1"/>
</dbReference>
<evidence type="ECO:0000313" key="3">
    <source>
        <dbReference type="EMBL" id="PNT12414.1"/>
    </source>
</evidence>
<name>A0A2K1YHA0_POPTR</name>
<feature type="transmembrane region" description="Helical" evidence="2">
    <location>
        <begin position="305"/>
        <end position="323"/>
    </location>
</feature>
<dbReference type="Proteomes" id="UP000006729">
    <property type="component" value="Chromosome 11"/>
</dbReference>
<evidence type="ECO:0000313" key="4">
    <source>
        <dbReference type="Proteomes" id="UP000006729"/>
    </source>
</evidence>
<keyword evidence="2" id="KW-0472">Membrane</keyword>
<dbReference type="EMBL" id="CM009300">
    <property type="protein sequence ID" value="PNT12414.1"/>
    <property type="molecule type" value="Genomic_DNA"/>
</dbReference>
<keyword evidence="2" id="KW-0812">Transmembrane</keyword>